<comment type="caution">
    <text evidence="3">The sequence shown here is derived from an EMBL/GenBank/DDBJ whole genome shotgun (WGS) entry which is preliminary data.</text>
</comment>
<reference evidence="3" key="2">
    <citation type="submission" date="2021-09" db="EMBL/GenBank/DDBJ databases">
        <authorList>
            <person name="Gilroy R."/>
        </authorList>
    </citation>
    <scope>NUCLEOTIDE SEQUENCE</scope>
    <source>
        <strain evidence="3">CHK173-2145</strain>
    </source>
</reference>
<dbReference type="AlphaFoldDB" id="A0A921EYN0"/>
<dbReference type="Proteomes" id="UP000721920">
    <property type="component" value="Unassembled WGS sequence"/>
</dbReference>
<name>A0A921EYN0_9LACO</name>
<feature type="region of interest" description="Disordered" evidence="1">
    <location>
        <begin position="364"/>
        <end position="405"/>
    </location>
</feature>
<evidence type="ECO:0000256" key="1">
    <source>
        <dbReference type="SAM" id="MobiDB-lite"/>
    </source>
</evidence>
<evidence type="ECO:0000313" key="3">
    <source>
        <dbReference type="EMBL" id="HJE86582.1"/>
    </source>
</evidence>
<feature type="domain" description="DUF5776" evidence="2">
    <location>
        <begin position="494"/>
        <end position="560"/>
    </location>
</feature>
<organism evidence="3 4">
    <name type="scientific">Levilactobacillus hammesii</name>
    <dbReference type="NCBI Taxonomy" id="267633"/>
    <lineage>
        <taxon>Bacteria</taxon>
        <taxon>Bacillati</taxon>
        <taxon>Bacillota</taxon>
        <taxon>Bacilli</taxon>
        <taxon>Lactobacillales</taxon>
        <taxon>Lactobacillaceae</taxon>
        <taxon>Levilactobacillus</taxon>
    </lineage>
</organism>
<accession>A0A921EYN0</accession>
<dbReference type="InterPro" id="IPR044081">
    <property type="entry name" value="DUF5776"/>
</dbReference>
<protein>
    <submittedName>
        <fullName evidence="3">DUF5776 domain-containing protein</fullName>
    </submittedName>
</protein>
<evidence type="ECO:0000313" key="4">
    <source>
        <dbReference type="Proteomes" id="UP000721920"/>
    </source>
</evidence>
<evidence type="ECO:0000259" key="2">
    <source>
        <dbReference type="Pfam" id="PF19087"/>
    </source>
</evidence>
<gene>
    <name evidence="3" type="ORF">K8U88_03250</name>
</gene>
<proteinExistence type="predicted"/>
<reference evidence="3" key="1">
    <citation type="journal article" date="2021" name="PeerJ">
        <title>Extensive microbial diversity within the chicken gut microbiome revealed by metagenomics and culture.</title>
        <authorList>
            <person name="Gilroy R."/>
            <person name="Ravi A."/>
            <person name="Getino M."/>
            <person name="Pursley I."/>
            <person name="Horton D.L."/>
            <person name="Alikhan N.F."/>
            <person name="Baker D."/>
            <person name="Gharbi K."/>
            <person name="Hall N."/>
            <person name="Watson M."/>
            <person name="Adriaenssens E.M."/>
            <person name="Foster-Nyarko E."/>
            <person name="Jarju S."/>
            <person name="Secka A."/>
            <person name="Antonio M."/>
            <person name="Oren A."/>
            <person name="Chaudhuri R.R."/>
            <person name="La Ragione R."/>
            <person name="Hildebrand F."/>
            <person name="Pallen M.J."/>
        </authorList>
    </citation>
    <scope>NUCLEOTIDE SEQUENCE</scope>
    <source>
        <strain evidence="3">CHK173-2145</strain>
    </source>
</reference>
<dbReference type="EMBL" id="DYXN01000047">
    <property type="protein sequence ID" value="HJE86582.1"/>
    <property type="molecule type" value="Genomic_DNA"/>
</dbReference>
<dbReference type="Pfam" id="PF19087">
    <property type="entry name" value="DUF5776"/>
    <property type="match status" value="2"/>
</dbReference>
<feature type="compositionally biased region" description="Low complexity" evidence="1">
    <location>
        <begin position="367"/>
        <end position="399"/>
    </location>
</feature>
<sequence length="637" mass="70252">MKQHNQFKQLMFAGILGAVMTVGGVMTTQLTGQAATEPTTGQTTTEPHADQDVVTFGDSNLEEIVAKGLGVTGPVTYGDIRHYSGKQLDLDYTLLPKYDAKENTPILLSSLEGIQSLQELPAGIGVKVQLALESDVSLALFEGLPVSGSFSVLQDNMHGRRDFTDLNRINLIADPTHSPMRKLTIGGATRYKNQGGLTNYDVKELKPLFAKFTSLRTATAEDPTNIALPDQNVTDFSFFKQFSPVYVVAYGEFTVFSQPTYIDPATFTQETQLRVPAPFKGLDGEPVQTSTSVWSAASQKFTEFPTEGTDALVKGIDAESPWLILGHWQGNKNFNYLAPIQYKDGNKLSVDGYQYYKLVWEKAPDESSNSSSNTNTNTPGTGTTTSPDADSSSAVTSSSENAKEGDQAVAVKGSVVYAVKPIYLYQRPTFKQSQRQARYVKQPRINRPMFVVTGYAQSVNGHARYLVKDVNHHSKTAGKTGYITANAKYTVPVYYQKKAAKMTVINPAGVNAYRQVGLKKRVTHYRQGTTLKVTGLKHYRLTTRFKLSNGTYVTANRKLVTTQKTTTPAYIRTKTTVNRYRTVNLTGKRGSYAAKKRVKVLGWAYSQPTNFDHFGTLRYRVAGGYVTANAKYVQAIR</sequence>
<feature type="domain" description="DUF5776" evidence="2">
    <location>
        <begin position="565"/>
        <end position="633"/>
    </location>
</feature>